<gene>
    <name evidence="1" type="ORF">JK358_08485</name>
</gene>
<proteinExistence type="predicted"/>
<name>A0ABS1M199_9NOCA</name>
<dbReference type="Proteomes" id="UP000602198">
    <property type="component" value="Unassembled WGS sequence"/>
</dbReference>
<dbReference type="RefSeq" id="WP_201945314.1">
    <property type="nucleotide sequence ID" value="NZ_JAERRJ010000003.1"/>
</dbReference>
<dbReference type="EMBL" id="JAERRJ010000003">
    <property type="protein sequence ID" value="MBL1074432.1"/>
    <property type="molecule type" value="Genomic_DNA"/>
</dbReference>
<reference evidence="1 2" key="1">
    <citation type="submission" date="2021-01" db="EMBL/GenBank/DDBJ databases">
        <title>WGS of actinomycetes isolated from Thailand.</title>
        <authorList>
            <person name="Thawai C."/>
        </authorList>
    </citation>
    <scope>NUCLEOTIDE SEQUENCE [LARGE SCALE GENOMIC DNA]</scope>
    <source>
        <strain evidence="1 2">LPG 2</strain>
    </source>
</reference>
<protein>
    <submittedName>
        <fullName evidence="1">Uncharacterized protein</fullName>
    </submittedName>
</protein>
<keyword evidence="2" id="KW-1185">Reference proteome</keyword>
<comment type="caution">
    <text evidence="1">The sequence shown here is derived from an EMBL/GenBank/DDBJ whole genome shotgun (WGS) entry which is preliminary data.</text>
</comment>
<organism evidence="1 2">
    <name type="scientific">Nocardia acididurans</name>
    <dbReference type="NCBI Taxonomy" id="2802282"/>
    <lineage>
        <taxon>Bacteria</taxon>
        <taxon>Bacillati</taxon>
        <taxon>Actinomycetota</taxon>
        <taxon>Actinomycetes</taxon>
        <taxon>Mycobacteriales</taxon>
        <taxon>Nocardiaceae</taxon>
        <taxon>Nocardia</taxon>
    </lineage>
</organism>
<sequence length="47" mass="5001">MCYPVACTCGKTTWDGCGAHVDEVRAMVPEADWCQGHAAEATATEAR</sequence>
<accession>A0ABS1M199</accession>
<evidence type="ECO:0000313" key="1">
    <source>
        <dbReference type="EMBL" id="MBL1074432.1"/>
    </source>
</evidence>
<evidence type="ECO:0000313" key="2">
    <source>
        <dbReference type="Proteomes" id="UP000602198"/>
    </source>
</evidence>